<reference evidence="4 5" key="1">
    <citation type="journal article" date="2017" name="Gigascience">
        <title>Genome sequence of the small brown planthopper, Laodelphax striatellus.</title>
        <authorList>
            <person name="Zhu J."/>
            <person name="Jiang F."/>
            <person name="Wang X."/>
            <person name="Yang P."/>
            <person name="Bao Y."/>
            <person name="Zhao W."/>
            <person name="Wang W."/>
            <person name="Lu H."/>
            <person name="Wang Q."/>
            <person name="Cui N."/>
            <person name="Li J."/>
            <person name="Chen X."/>
            <person name="Luo L."/>
            <person name="Yu J."/>
            <person name="Kang L."/>
            <person name="Cui F."/>
        </authorList>
    </citation>
    <scope>NUCLEOTIDE SEQUENCE [LARGE SCALE GENOMIC DNA]</scope>
    <source>
        <strain evidence="4">Lst14</strain>
    </source>
</reference>
<dbReference type="InterPro" id="IPR050440">
    <property type="entry name" value="Laminin/Netrin_ECM"/>
</dbReference>
<dbReference type="PANTHER" id="PTHR10574">
    <property type="entry name" value="NETRIN/LAMININ-RELATED"/>
    <property type="match status" value="1"/>
</dbReference>
<comment type="caution">
    <text evidence="4">The sequence shown here is derived from an EMBL/GenBank/DDBJ whole genome shotgun (WGS) entry which is preliminary data.</text>
</comment>
<dbReference type="InterPro" id="IPR008979">
    <property type="entry name" value="Galactose-bd-like_sf"/>
</dbReference>
<dbReference type="SMR" id="A0A482XQC2"/>
<dbReference type="GO" id="GO:0005604">
    <property type="term" value="C:basement membrane"/>
    <property type="evidence" value="ECO:0007669"/>
    <property type="project" value="TreeGrafter"/>
</dbReference>
<feature type="domain" description="Laminin N-terminal" evidence="3">
    <location>
        <begin position="52"/>
        <end position="253"/>
    </location>
</feature>
<organism evidence="4 5">
    <name type="scientific">Laodelphax striatellus</name>
    <name type="common">Small brown planthopper</name>
    <name type="synonym">Delphax striatella</name>
    <dbReference type="NCBI Taxonomy" id="195883"/>
    <lineage>
        <taxon>Eukaryota</taxon>
        <taxon>Metazoa</taxon>
        <taxon>Ecdysozoa</taxon>
        <taxon>Arthropoda</taxon>
        <taxon>Hexapoda</taxon>
        <taxon>Insecta</taxon>
        <taxon>Pterygota</taxon>
        <taxon>Neoptera</taxon>
        <taxon>Paraneoptera</taxon>
        <taxon>Hemiptera</taxon>
        <taxon>Auchenorrhyncha</taxon>
        <taxon>Fulgoroidea</taxon>
        <taxon>Delphacidae</taxon>
        <taxon>Criomorphinae</taxon>
        <taxon>Laodelphax</taxon>
    </lineage>
</organism>
<dbReference type="Gene3D" id="2.60.120.260">
    <property type="entry name" value="Galactose-binding domain-like"/>
    <property type="match status" value="1"/>
</dbReference>
<dbReference type="GO" id="GO:0007411">
    <property type="term" value="P:axon guidance"/>
    <property type="evidence" value="ECO:0007669"/>
    <property type="project" value="TreeGrafter"/>
</dbReference>
<protein>
    <recommendedName>
        <fullName evidence="3">Laminin N-terminal domain-containing protein</fullName>
    </recommendedName>
</protein>
<dbReference type="OrthoDB" id="10011303at2759"/>
<accession>A0A482XQC2</accession>
<evidence type="ECO:0000256" key="1">
    <source>
        <dbReference type="ARBA" id="ARBA00023157"/>
    </source>
</evidence>
<evidence type="ECO:0000313" key="4">
    <source>
        <dbReference type="EMBL" id="RZF47700.1"/>
    </source>
</evidence>
<dbReference type="SUPFAM" id="SSF49785">
    <property type="entry name" value="Galactose-binding domain-like"/>
    <property type="match status" value="1"/>
</dbReference>
<evidence type="ECO:0000256" key="2">
    <source>
        <dbReference type="ARBA" id="ARBA00023292"/>
    </source>
</evidence>
<dbReference type="STRING" id="195883.A0A482XQC2"/>
<dbReference type="SMART" id="SM00136">
    <property type="entry name" value="LamNT"/>
    <property type="match status" value="1"/>
</dbReference>
<name>A0A482XQC2_LAOST</name>
<dbReference type="Proteomes" id="UP000291343">
    <property type="component" value="Unassembled WGS sequence"/>
</dbReference>
<evidence type="ECO:0000313" key="5">
    <source>
        <dbReference type="Proteomes" id="UP000291343"/>
    </source>
</evidence>
<dbReference type="GO" id="GO:0005201">
    <property type="term" value="F:extracellular matrix structural constituent"/>
    <property type="evidence" value="ECO:0007669"/>
    <property type="project" value="TreeGrafter"/>
</dbReference>
<dbReference type="EMBL" id="QKKF02003416">
    <property type="protein sequence ID" value="RZF47700.1"/>
    <property type="molecule type" value="Genomic_DNA"/>
</dbReference>
<dbReference type="GO" id="GO:0009888">
    <property type="term" value="P:tissue development"/>
    <property type="evidence" value="ECO:0007669"/>
    <property type="project" value="TreeGrafter"/>
</dbReference>
<evidence type="ECO:0000259" key="3">
    <source>
        <dbReference type="PROSITE" id="PS51117"/>
    </source>
</evidence>
<keyword evidence="2" id="KW-0424">Laminin EGF-like domain</keyword>
<dbReference type="InterPro" id="IPR008211">
    <property type="entry name" value="Laminin_N"/>
</dbReference>
<keyword evidence="5" id="KW-1185">Reference proteome</keyword>
<sequence>MFLCSPVTCVFVIVAVNGLLGSYVLTDRNVYNKLVSQSGSESAATVPQQPRGSGGLWPGKVNVAARARVWANATCGERRGEEFCRLATGGGSGSGGGLSPRGEQCAVCDARSSDPNKRHLAAYAVDGDPTRWWQSPTLQQGLMYQWVTFTLDLKQDYHISDVIVKAGPSPRPGNWVLERSRDGGGDAWLPWHYFAISDDECWAQYGVRPAPPQPTYKTDSEVVCTSYYSKIKPLEGGEELELTTFMAYLENKQ</sequence>
<dbReference type="Pfam" id="PF00055">
    <property type="entry name" value="Laminin_N"/>
    <property type="match status" value="1"/>
</dbReference>
<dbReference type="GO" id="GO:0009887">
    <property type="term" value="P:animal organ morphogenesis"/>
    <property type="evidence" value="ECO:0007669"/>
    <property type="project" value="TreeGrafter"/>
</dbReference>
<dbReference type="PANTHER" id="PTHR10574:SF428">
    <property type="entry name" value="LAMININ SUBUNIT ALPHA-1-LIKE PROTEIN"/>
    <property type="match status" value="1"/>
</dbReference>
<dbReference type="InParanoid" id="A0A482XQC2"/>
<proteinExistence type="predicted"/>
<dbReference type="PROSITE" id="PS51117">
    <property type="entry name" value="LAMININ_NTER"/>
    <property type="match status" value="1"/>
</dbReference>
<dbReference type="AlphaFoldDB" id="A0A482XQC2"/>
<keyword evidence="1" id="KW-1015">Disulfide bond</keyword>
<gene>
    <name evidence="4" type="ORF">LSTR_LSTR013418</name>
</gene>